<comment type="caution">
    <text evidence="1">The sequence shown here is derived from an EMBL/GenBank/DDBJ whole genome shotgun (WGS) entry which is preliminary data.</text>
</comment>
<organism evidence="1 2">
    <name type="scientific">Stutzerimonas stutzeri</name>
    <name type="common">Pseudomonas stutzeri</name>
    <dbReference type="NCBI Taxonomy" id="316"/>
    <lineage>
        <taxon>Bacteria</taxon>
        <taxon>Pseudomonadati</taxon>
        <taxon>Pseudomonadota</taxon>
        <taxon>Gammaproteobacteria</taxon>
        <taxon>Pseudomonadales</taxon>
        <taxon>Pseudomonadaceae</taxon>
        <taxon>Stutzerimonas</taxon>
    </lineage>
</organism>
<proteinExistence type="predicted"/>
<evidence type="ECO:0000313" key="2">
    <source>
        <dbReference type="Proteomes" id="UP001138621"/>
    </source>
</evidence>
<evidence type="ECO:0000313" key="1">
    <source>
        <dbReference type="EMBL" id="MBA1306625.1"/>
    </source>
</evidence>
<protein>
    <submittedName>
        <fullName evidence="1">Uncharacterized protein</fullName>
    </submittedName>
</protein>
<name>A0AA40V705_STUST</name>
<dbReference type="AlphaFoldDB" id="A0AA40V705"/>
<dbReference type="EMBL" id="JAAMRD010000020">
    <property type="protein sequence ID" value="MBA1306625.1"/>
    <property type="molecule type" value="Genomic_DNA"/>
</dbReference>
<accession>A0AA40V705</accession>
<gene>
    <name evidence="1" type="ORF">G7024_19705</name>
</gene>
<dbReference type="Proteomes" id="UP001138621">
    <property type="component" value="Unassembled WGS sequence"/>
</dbReference>
<reference evidence="1" key="1">
    <citation type="submission" date="2020-02" db="EMBL/GenBank/DDBJ databases">
        <title>Synteny-based analysis reveals conserved mechanism for high triclosan tolerance in Pseudomonas, as well as instances of horizontal transfer.</title>
        <authorList>
            <person name="Mcfarland A.G."/>
            <person name="Bertucci H.K."/>
            <person name="Litmann E."/>
            <person name="Shen J."/>
            <person name="Huttenhower C."/>
            <person name="Hartmann E.M."/>
        </authorList>
    </citation>
    <scope>NUCLEOTIDE SEQUENCE</scope>
    <source>
        <strain evidence="1">109A1</strain>
    </source>
</reference>
<sequence>MELHAETVRDFPTLKAVPNPFGAAVSRPQALEGKLAYEHLNGRVNAVCDASIIDHHWHAVPHGDEEG</sequence>
<dbReference type="RefSeq" id="WP_181122182.1">
    <property type="nucleotide sequence ID" value="NZ_JAAMRD010000020.1"/>
</dbReference>